<gene>
    <name evidence="11" type="ORF">WALSEDRAFT_60073</name>
</gene>
<evidence type="ECO:0000256" key="3">
    <source>
        <dbReference type="ARBA" id="ARBA00022553"/>
    </source>
</evidence>
<keyword evidence="6 8" id="KW-0547">Nucleotide-binding</keyword>
<keyword evidence="7 8" id="KW-0114">cAMP</keyword>
<accession>I4YEP8</accession>
<dbReference type="AlphaFoldDB" id="I4YEP8"/>
<dbReference type="GO" id="GO:0005952">
    <property type="term" value="C:cAMP-dependent protein kinase complex"/>
    <property type="evidence" value="ECO:0007669"/>
    <property type="project" value="InterPro"/>
</dbReference>
<evidence type="ECO:0000256" key="2">
    <source>
        <dbReference type="ARBA" id="ARBA00020355"/>
    </source>
</evidence>
<dbReference type="PRINTS" id="PR00103">
    <property type="entry name" value="CAMPKINASE"/>
</dbReference>
<evidence type="ECO:0000313" key="11">
    <source>
        <dbReference type="EMBL" id="EIM22440.1"/>
    </source>
</evidence>
<sequence>MGESLGKIKNPPYINSYLLADSSNLFQNAQPFGVAPGDESHHEEEGDGLGDLHHLQAAVNINRRTSVSAESIKPNKVTTKTIIPKSDQQKAFLQESLKKNFLFKNLQTEQYDDVLNAMNKIKVTKGKWVIEEGDDGDYFYVVDSGEFSAYIRVPATSNDFDNDVTPPASCPKEFKLKNVLDYTKGGSFGELALMYNAPRAASILAKSDSELWSVDRLTFRSILLNHTYNKRNLYDNFLSEVDLLKSLHPSERSKIADALESRSYSPNEVVISQGDTGDAFYFVEQGEADIIKNGEKVGSYKKGDYFGELALLNSAPRAATVKASENQSTAENQLKVVALDAPAFTRLLGPVRDIMARHAETY</sequence>
<dbReference type="PANTHER" id="PTHR11635:SF152">
    <property type="entry name" value="CAMP-DEPENDENT PROTEIN KINASE TYPE I REGULATORY SUBUNIT-RELATED"/>
    <property type="match status" value="1"/>
</dbReference>
<comment type="subunit">
    <text evidence="8">Tetramer, composed of 2 regulatory (R) and 2 catalytic (C) subunits. In the presence of cAMP it dissociates into 2 active monomeric C subunits and an R dimer.</text>
</comment>
<dbReference type="PIRSF" id="PIRSF000548">
    <property type="entry name" value="PK_regulatory"/>
    <property type="match status" value="1"/>
</dbReference>
<comment type="similarity">
    <text evidence="1 8">Belongs to the cAMP-dependent kinase regulatory chain family.</text>
</comment>
<dbReference type="InterPro" id="IPR014710">
    <property type="entry name" value="RmlC-like_jellyroll"/>
</dbReference>
<dbReference type="PROSITE" id="PS50042">
    <property type="entry name" value="CNMP_BINDING_3"/>
    <property type="match status" value="2"/>
</dbReference>
<dbReference type="GO" id="GO:0033554">
    <property type="term" value="P:cellular response to stress"/>
    <property type="evidence" value="ECO:0007669"/>
    <property type="project" value="UniProtKB-ARBA"/>
</dbReference>
<evidence type="ECO:0000256" key="1">
    <source>
        <dbReference type="ARBA" id="ARBA00005753"/>
    </source>
</evidence>
<keyword evidence="11" id="KW-0808">Transferase</keyword>
<name>I4YEP8_WALMC</name>
<dbReference type="FunFam" id="2.60.120.10:FF:000039">
    <property type="entry name" value="cAMP-dependent protein kinase regulatory subunit"/>
    <property type="match status" value="1"/>
</dbReference>
<dbReference type="InterPro" id="IPR012198">
    <property type="entry name" value="cAMP_dep_PK_reg_su"/>
</dbReference>
<organism evidence="11 12">
    <name type="scientific">Wallemia mellicola (strain ATCC MYA-4683 / CBS 633.66)</name>
    <name type="common">Wallemia sebi (CBS 633.66)</name>
    <dbReference type="NCBI Taxonomy" id="671144"/>
    <lineage>
        <taxon>Eukaryota</taxon>
        <taxon>Fungi</taxon>
        <taxon>Dikarya</taxon>
        <taxon>Basidiomycota</taxon>
        <taxon>Wallemiomycotina</taxon>
        <taxon>Wallemiomycetes</taxon>
        <taxon>Wallemiales</taxon>
        <taxon>Wallemiaceae</taxon>
        <taxon>Wallemia</taxon>
    </lineage>
</organism>
<dbReference type="Gene3D" id="2.60.120.10">
    <property type="entry name" value="Jelly Rolls"/>
    <property type="match status" value="2"/>
</dbReference>
<dbReference type="InterPro" id="IPR018490">
    <property type="entry name" value="cNMP-bd_dom_sf"/>
</dbReference>
<dbReference type="PANTHER" id="PTHR11635">
    <property type="entry name" value="CAMP-DEPENDENT PROTEIN KINASE REGULATORY CHAIN"/>
    <property type="match status" value="1"/>
</dbReference>
<proteinExistence type="inferred from homology"/>
<dbReference type="PROSITE" id="PS00888">
    <property type="entry name" value="CNMP_BINDING_1"/>
    <property type="match status" value="2"/>
</dbReference>
<dbReference type="HOGENOM" id="CLU_018310_0_0_1"/>
<keyword evidence="3" id="KW-0597">Phosphoprotein</keyword>
<dbReference type="InterPro" id="IPR050503">
    <property type="entry name" value="cAMP-dep_PK_reg_su-like"/>
</dbReference>
<dbReference type="InParanoid" id="I4YEP8"/>
<feature type="domain" description="Cyclic nucleotide-binding" evidence="10">
    <location>
        <begin position="243"/>
        <end position="362"/>
    </location>
</feature>
<dbReference type="FunFam" id="2.60.120.10:FF:000006">
    <property type="entry name" value="cAMP-dependent protein kinase type I-alpha regulatory subunit"/>
    <property type="match status" value="1"/>
</dbReference>
<evidence type="ECO:0000256" key="4">
    <source>
        <dbReference type="ARBA" id="ARBA00022566"/>
    </source>
</evidence>
<dbReference type="eggNOG" id="KOG1113">
    <property type="taxonomic scope" value="Eukaryota"/>
</dbReference>
<dbReference type="RefSeq" id="XP_006957682.1">
    <property type="nucleotide sequence ID" value="XM_006957620.1"/>
</dbReference>
<feature type="domain" description="Cyclic nucleotide-binding" evidence="10">
    <location>
        <begin position="102"/>
        <end position="240"/>
    </location>
</feature>
<dbReference type="GO" id="GO:0005634">
    <property type="term" value="C:nucleus"/>
    <property type="evidence" value="ECO:0007669"/>
    <property type="project" value="TreeGrafter"/>
</dbReference>
<evidence type="ECO:0000256" key="7">
    <source>
        <dbReference type="ARBA" id="ARBA00023149"/>
    </source>
</evidence>
<dbReference type="OMA" id="WSPPHHP"/>
<dbReference type="KEGG" id="wse:WALSEDRAFT_60073"/>
<dbReference type="GO" id="GO:0004862">
    <property type="term" value="F:cAMP-dependent protein kinase inhibitor activity"/>
    <property type="evidence" value="ECO:0007669"/>
    <property type="project" value="TreeGrafter"/>
</dbReference>
<dbReference type="InterPro" id="IPR000595">
    <property type="entry name" value="cNMP-bd_dom"/>
</dbReference>
<dbReference type="GO" id="GO:0034236">
    <property type="term" value="F:protein kinase A catalytic subunit binding"/>
    <property type="evidence" value="ECO:0007669"/>
    <property type="project" value="TreeGrafter"/>
</dbReference>
<feature type="binding site" evidence="9">
    <location>
        <position position="199"/>
    </location>
    <ligand>
        <name>3',5'-cyclic AMP</name>
        <dbReference type="ChEBI" id="CHEBI:58165"/>
        <label>1</label>
    </ligand>
</feature>
<dbReference type="InterPro" id="IPR018488">
    <property type="entry name" value="cNMP-bd_CS"/>
</dbReference>
<keyword evidence="12" id="KW-1185">Reference proteome</keyword>
<evidence type="ECO:0000256" key="8">
    <source>
        <dbReference type="PIRNR" id="PIRNR000548"/>
    </source>
</evidence>
<keyword evidence="4 8" id="KW-0116">cAMP-binding</keyword>
<evidence type="ECO:0000259" key="10">
    <source>
        <dbReference type="PROSITE" id="PS50042"/>
    </source>
</evidence>
<dbReference type="EMBL" id="JH668228">
    <property type="protein sequence ID" value="EIM22440.1"/>
    <property type="molecule type" value="Genomic_DNA"/>
</dbReference>
<dbReference type="GO" id="GO:0016301">
    <property type="term" value="F:kinase activity"/>
    <property type="evidence" value="ECO:0007669"/>
    <property type="project" value="UniProtKB-KW"/>
</dbReference>
<protein>
    <recommendedName>
        <fullName evidence="2 8">cAMP-dependent protein kinase regulatory subunit</fullName>
    </recommendedName>
</protein>
<dbReference type="Proteomes" id="UP000005242">
    <property type="component" value="Unassembled WGS sequence"/>
</dbReference>
<dbReference type="SMART" id="SM00100">
    <property type="entry name" value="cNMP"/>
    <property type="match status" value="2"/>
</dbReference>
<keyword evidence="11" id="KW-0418">Kinase</keyword>
<dbReference type="PROSITE" id="PS00889">
    <property type="entry name" value="CNMP_BINDING_2"/>
    <property type="match status" value="2"/>
</dbReference>
<dbReference type="GO" id="GO:0030552">
    <property type="term" value="F:cAMP binding"/>
    <property type="evidence" value="ECO:0007669"/>
    <property type="project" value="UniProtKB-KW"/>
</dbReference>
<evidence type="ECO:0000313" key="12">
    <source>
        <dbReference type="Proteomes" id="UP000005242"/>
    </source>
</evidence>
<dbReference type="GeneID" id="18473723"/>
<evidence type="ECO:0000256" key="6">
    <source>
        <dbReference type="ARBA" id="ARBA00022741"/>
    </source>
</evidence>
<evidence type="ECO:0000256" key="5">
    <source>
        <dbReference type="ARBA" id="ARBA00022737"/>
    </source>
</evidence>
<dbReference type="SUPFAM" id="SSF51206">
    <property type="entry name" value="cAMP-binding domain-like"/>
    <property type="match status" value="2"/>
</dbReference>
<feature type="binding site" evidence="9">
    <location>
        <position position="190"/>
    </location>
    <ligand>
        <name>3',5'-cyclic AMP</name>
        <dbReference type="ChEBI" id="CHEBI:58165"/>
        <label>1</label>
    </ligand>
</feature>
<dbReference type="STRING" id="671144.I4YEP8"/>
<feature type="binding site" evidence="9">
    <location>
        <position position="308"/>
    </location>
    <ligand>
        <name>3',5'-cyclic AMP</name>
        <dbReference type="ChEBI" id="CHEBI:58165"/>
        <label>2</label>
    </ligand>
</feature>
<dbReference type="Pfam" id="PF00027">
    <property type="entry name" value="cNMP_binding"/>
    <property type="match status" value="2"/>
</dbReference>
<reference evidence="11 12" key="1">
    <citation type="journal article" date="2012" name="Fungal Genet. Biol.">
        <title>The genome of the xerotolerant mold Wallemia sebi reveals adaptations to osmotic stress and suggests cryptic sexual reproduction.</title>
        <authorList>
            <person name="Padamsee M."/>
            <person name="Kumar T.K.A."/>
            <person name="Riley R."/>
            <person name="Binder M."/>
            <person name="Boyd A."/>
            <person name="Calvo A.M."/>
            <person name="Furukawa K."/>
            <person name="Hesse C."/>
            <person name="Hohmann S."/>
            <person name="James T.Y."/>
            <person name="LaButti K."/>
            <person name="Lapidus A."/>
            <person name="Lindquist E."/>
            <person name="Lucas S."/>
            <person name="Miller K."/>
            <person name="Shantappa S."/>
            <person name="Grigoriev I.V."/>
            <person name="Hibbett D.S."/>
            <person name="McLaughlin D.J."/>
            <person name="Spatafora J.W."/>
            <person name="Aime M.C."/>
        </authorList>
    </citation>
    <scope>NUCLEOTIDE SEQUENCE [LARGE SCALE GENOMIC DNA]</scope>
    <source>
        <strain evidence="12">ATCC MYA-4683 / CBS 633.66</strain>
    </source>
</reference>
<keyword evidence="5" id="KW-0677">Repeat</keyword>
<dbReference type="FunCoup" id="I4YEP8">
    <property type="interactions" value="274"/>
</dbReference>
<evidence type="ECO:0000256" key="9">
    <source>
        <dbReference type="PIRSR" id="PIRSR000548-1"/>
    </source>
</evidence>
<dbReference type="CDD" id="cd00038">
    <property type="entry name" value="CAP_ED"/>
    <property type="match status" value="2"/>
</dbReference>
<dbReference type="OrthoDB" id="417078at2759"/>
<dbReference type="GO" id="GO:0005829">
    <property type="term" value="C:cytosol"/>
    <property type="evidence" value="ECO:0007669"/>
    <property type="project" value="TreeGrafter"/>
</dbReference>
<feature type="binding site" evidence="9">
    <location>
        <position position="317"/>
    </location>
    <ligand>
        <name>3',5'-cyclic AMP</name>
        <dbReference type="ChEBI" id="CHEBI:58165"/>
        <label>2</label>
    </ligand>
</feature>